<evidence type="ECO:0000256" key="1">
    <source>
        <dbReference type="SAM" id="MobiDB-lite"/>
    </source>
</evidence>
<feature type="region of interest" description="Disordered" evidence="1">
    <location>
        <begin position="164"/>
        <end position="185"/>
    </location>
</feature>
<proteinExistence type="predicted"/>
<keyword evidence="2" id="KW-0472">Membrane</keyword>
<feature type="region of interest" description="Disordered" evidence="1">
    <location>
        <begin position="1"/>
        <end position="28"/>
    </location>
</feature>
<dbReference type="RefSeq" id="WP_147866790.1">
    <property type="nucleotide sequence ID" value="NZ_CP036264.1"/>
</dbReference>
<name>A0A5B9M8S8_9BACT</name>
<dbReference type="KEGG" id="smam:Mal15_10980"/>
<accession>A0A5B9M8S8</accession>
<evidence type="ECO:0000313" key="3">
    <source>
        <dbReference type="EMBL" id="QEF97063.1"/>
    </source>
</evidence>
<sequence>MQPSDPLPDPIENAGGGEEPARLENSLRSLEPKGIDTDQLVYRAGFQDGFRHGQETPIVALRSRRFSGGSACVGGVVGALAASLVLLMFAQDRTNGPQGTRTASPFTTPTDETSIGTASDDPAGSESRDIPTVVPSFASTDSADLTLPFDGVLSTRSHYQRAEQALRSVSTTGGEGLAEPPSSVNVSLPLRRALFREVEQPS</sequence>
<dbReference type="EMBL" id="CP036264">
    <property type="protein sequence ID" value="QEF97063.1"/>
    <property type="molecule type" value="Genomic_DNA"/>
</dbReference>
<feature type="region of interest" description="Disordered" evidence="1">
    <location>
        <begin position="95"/>
        <end position="130"/>
    </location>
</feature>
<keyword evidence="4" id="KW-1185">Reference proteome</keyword>
<keyword evidence="2" id="KW-1133">Transmembrane helix</keyword>
<organism evidence="3 4">
    <name type="scientific">Stieleria maiorica</name>
    <dbReference type="NCBI Taxonomy" id="2795974"/>
    <lineage>
        <taxon>Bacteria</taxon>
        <taxon>Pseudomonadati</taxon>
        <taxon>Planctomycetota</taxon>
        <taxon>Planctomycetia</taxon>
        <taxon>Pirellulales</taxon>
        <taxon>Pirellulaceae</taxon>
        <taxon>Stieleria</taxon>
    </lineage>
</organism>
<feature type="compositionally biased region" description="Polar residues" evidence="1">
    <location>
        <begin position="95"/>
        <end position="117"/>
    </location>
</feature>
<protein>
    <submittedName>
        <fullName evidence="3">Uncharacterized protein</fullName>
    </submittedName>
</protein>
<dbReference type="Proteomes" id="UP000321353">
    <property type="component" value="Chromosome"/>
</dbReference>
<dbReference type="AlphaFoldDB" id="A0A5B9M8S8"/>
<feature type="transmembrane region" description="Helical" evidence="2">
    <location>
        <begin position="71"/>
        <end position="90"/>
    </location>
</feature>
<keyword evidence="2" id="KW-0812">Transmembrane</keyword>
<evidence type="ECO:0000313" key="4">
    <source>
        <dbReference type="Proteomes" id="UP000321353"/>
    </source>
</evidence>
<gene>
    <name evidence="3" type="ORF">Mal15_10980</name>
</gene>
<reference evidence="3 4" key="1">
    <citation type="submission" date="2019-02" db="EMBL/GenBank/DDBJ databases">
        <title>Planctomycetal bacteria perform biofilm scaping via a novel small molecule.</title>
        <authorList>
            <person name="Jeske O."/>
            <person name="Boedeker C."/>
            <person name="Wiegand S."/>
            <person name="Breitling P."/>
            <person name="Kallscheuer N."/>
            <person name="Jogler M."/>
            <person name="Rohde M."/>
            <person name="Petersen J."/>
            <person name="Medema M.H."/>
            <person name="Surup F."/>
            <person name="Jogler C."/>
        </authorList>
    </citation>
    <scope>NUCLEOTIDE SEQUENCE [LARGE SCALE GENOMIC DNA]</scope>
    <source>
        <strain evidence="3 4">Mal15</strain>
    </source>
</reference>
<evidence type="ECO:0000256" key="2">
    <source>
        <dbReference type="SAM" id="Phobius"/>
    </source>
</evidence>